<evidence type="ECO:0000313" key="4">
    <source>
        <dbReference type="Proteomes" id="UP000011769"/>
    </source>
</evidence>
<dbReference type="Proteomes" id="UP000011769">
    <property type="component" value="Unassembled WGS sequence"/>
</dbReference>
<evidence type="ECO:0000259" key="1">
    <source>
        <dbReference type="Pfam" id="PF05709"/>
    </source>
</evidence>
<evidence type="ECO:0000313" key="3">
    <source>
        <dbReference type="EMBL" id="EMG25783.1"/>
    </source>
</evidence>
<dbReference type="RefSeq" id="WP_003108393.1">
    <property type="nucleotide sequence ID" value="NZ_ALYM01000003.1"/>
</dbReference>
<dbReference type="InterPro" id="IPR006520">
    <property type="entry name" value="Dit_BPSPP_N"/>
</dbReference>
<organism evidence="3 4">
    <name type="scientific">Streptococcus parauberis KRS-02083</name>
    <dbReference type="NCBI Taxonomy" id="1207545"/>
    <lineage>
        <taxon>Bacteria</taxon>
        <taxon>Bacillati</taxon>
        <taxon>Bacillota</taxon>
        <taxon>Bacilli</taxon>
        <taxon>Lactobacillales</taxon>
        <taxon>Streptococcaceae</taxon>
        <taxon>Streptococcus</taxon>
    </lineage>
</organism>
<feature type="domain" description="Siphovirus-type tail component C-terminal" evidence="2">
    <location>
        <begin position="440"/>
        <end position="511"/>
    </location>
</feature>
<evidence type="ECO:0000259" key="2">
    <source>
        <dbReference type="Pfam" id="PF22768"/>
    </source>
</evidence>
<protein>
    <submittedName>
        <fullName evidence="3">Phage capsid protein</fullName>
    </submittedName>
</protein>
<sequence length="511" mass="57575">MTIPVSFNNHELHKIVDDIILQPRQIGSSYNNQYLEQGSNRHGQIFLYNTEGIKQIPFEVSIKGNHQHIIDVGNKIDKIMKVKKPCPLIFGDEPNKIWRALPTGQFTYTADYSTSPPTAKGTLVFDIPSGRAESKDYLKLGTESPSSINGKVDKIGNMYHVEINNNCSSEMSPIFTFTHKTENGYIGIFSDNDEYFTIGNKEEKDTTLVKKSEILLDYRDSKITNGLSSGSKGVAILNDTSQTQNGTLGIKSAYDKKQLYLVNAGGTVGNNAGSLSWDIPADSNGEVGSLNDYIYWQQIFQSFNKNQKGFIKVTVSDSDGHFLYGVETIKRSLGTVSEYNFMATDGKGGYQIIDSKSFTASKEDNQNPFNYHRGFSDILRRDDFIQFFYWGSYQKYNIPDLKGKKSAKVHVSFSAFGTSSIPTDMYINSIYYRKDFVNSEIDIPNRYPDGSVVKIDMENGKVTVNGANANDQHLDNSEFYTIDTGKHTADIYFSSWIEQLPELLVEWKEKY</sequence>
<dbReference type="NCBIfam" id="TIGR01633">
    <property type="entry name" value="phi3626_gp14_N"/>
    <property type="match status" value="1"/>
</dbReference>
<dbReference type="Pfam" id="PF05709">
    <property type="entry name" value="Sipho_tail"/>
    <property type="match status" value="1"/>
</dbReference>
<feature type="domain" description="Siphovirus-type tail component RIFT-related" evidence="1">
    <location>
        <begin position="27"/>
        <end position="123"/>
    </location>
</feature>
<gene>
    <name evidence="3" type="ORF">SPJ1_1194</name>
</gene>
<dbReference type="InterPro" id="IPR054738">
    <property type="entry name" value="Siphovirus-type_tail_C"/>
</dbReference>
<accession>A0ABN0IS89</accession>
<dbReference type="EMBL" id="ALYM01000003">
    <property type="protein sequence ID" value="EMG25783.1"/>
    <property type="molecule type" value="Genomic_DNA"/>
</dbReference>
<dbReference type="Gene3D" id="2.60.120.860">
    <property type="match status" value="1"/>
</dbReference>
<dbReference type="Pfam" id="PF22768">
    <property type="entry name" value="SPP1_Dit"/>
    <property type="match status" value="1"/>
</dbReference>
<keyword evidence="4" id="KW-1185">Reference proteome</keyword>
<comment type="caution">
    <text evidence="3">The sequence shown here is derived from an EMBL/GenBank/DDBJ whole genome shotgun (WGS) entry which is preliminary data.</text>
</comment>
<reference evidence="3 4" key="1">
    <citation type="journal article" date="2013" name="PLoS ONE">
        <title>Comparative Genomic Characterization of Three Streptococcus parauberis Strains in Fish Pathogen, as Assessed by Wide-Genome Analyses.</title>
        <authorList>
            <person name="Nho S.W."/>
            <person name="Hikima J."/>
            <person name="Park S.B."/>
            <person name="Jang H.B."/>
            <person name="Cha I.S."/>
            <person name="Yasuike M."/>
            <person name="Nakamura Y."/>
            <person name="Fujiwara A."/>
            <person name="Sano M."/>
            <person name="Kanai K."/>
            <person name="Kondo H."/>
            <person name="Hirono I."/>
            <person name="Takeyama H."/>
            <person name="Aoki T."/>
            <person name="Jung T.S."/>
        </authorList>
    </citation>
    <scope>NUCLEOTIDE SEQUENCE [LARGE SCALE GENOMIC DNA]</scope>
    <source>
        <strain evidence="3 4">KRS-02083</strain>
    </source>
</reference>
<name>A0ABN0IS89_9STRE</name>
<proteinExistence type="predicted"/>
<dbReference type="InterPro" id="IPR008841">
    <property type="entry name" value="Siphovirus-type_tail_N"/>
</dbReference>
<dbReference type="Gene3D" id="2.40.30.200">
    <property type="match status" value="1"/>
</dbReference>